<keyword evidence="2" id="KW-1133">Transmembrane helix</keyword>
<keyword evidence="2" id="KW-0812">Transmembrane</keyword>
<feature type="transmembrane region" description="Helical" evidence="2">
    <location>
        <begin position="197"/>
        <end position="218"/>
    </location>
</feature>
<reference evidence="3" key="1">
    <citation type="submission" date="2022-10" db="EMBL/GenBank/DDBJ databases">
        <title>The WGS of Solirubrobacter sp. CPCC 204708.</title>
        <authorList>
            <person name="Jiang Z."/>
        </authorList>
    </citation>
    <scope>NUCLEOTIDE SEQUENCE</scope>
    <source>
        <strain evidence="3">CPCC 204708</strain>
    </source>
</reference>
<evidence type="ECO:0000256" key="1">
    <source>
        <dbReference type="SAM" id="MobiDB-lite"/>
    </source>
</evidence>
<proteinExistence type="predicted"/>
<evidence type="ECO:0000313" key="3">
    <source>
        <dbReference type="EMBL" id="MDA0138381.1"/>
    </source>
</evidence>
<feature type="region of interest" description="Disordered" evidence="1">
    <location>
        <begin position="224"/>
        <end position="254"/>
    </location>
</feature>
<feature type="compositionally biased region" description="Basic and acidic residues" evidence="1">
    <location>
        <begin position="240"/>
        <end position="254"/>
    </location>
</feature>
<dbReference type="Proteomes" id="UP001147700">
    <property type="component" value="Unassembled WGS sequence"/>
</dbReference>
<protein>
    <submittedName>
        <fullName evidence="3">Uncharacterized protein</fullName>
    </submittedName>
</protein>
<keyword evidence="2" id="KW-0472">Membrane</keyword>
<sequence length="254" mass="27981">MAWRFKVVLVIGFMLATFVAVMSSARISVEGGKPTLTYREQEVWASASTLLITQAGFPWGRAILDDMIQVDSGTDDPILIPKYGDPGRYSGLAGLYAELAKSDEVQAEVMKNSKPGESVVPMVVQPPGTNSTLPLITMKGLGPTPESAMDVAMRSSKAFREFLDRQQAASNIPKDKRVEVVVTQKATNPELFEKRSMVRPIFLFLLINIGFLALAFALENLRPRSKRKGPPAPRQGDAPTEEHWAERERHQVAA</sequence>
<accession>A0ABT4RJ53</accession>
<name>A0ABT4RJ53_9ACTN</name>
<keyword evidence="4" id="KW-1185">Reference proteome</keyword>
<comment type="caution">
    <text evidence="3">The sequence shown here is derived from an EMBL/GenBank/DDBJ whole genome shotgun (WGS) entry which is preliminary data.</text>
</comment>
<evidence type="ECO:0000313" key="4">
    <source>
        <dbReference type="Proteomes" id="UP001147700"/>
    </source>
</evidence>
<dbReference type="EMBL" id="JAPCID010000015">
    <property type="protein sequence ID" value="MDA0138381.1"/>
    <property type="molecule type" value="Genomic_DNA"/>
</dbReference>
<evidence type="ECO:0000256" key="2">
    <source>
        <dbReference type="SAM" id="Phobius"/>
    </source>
</evidence>
<organism evidence="3 4">
    <name type="scientific">Solirubrobacter deserti</name>
    <dbReference type="NCBI Taxonomy" id="2282478"/>
    <lineage>
        <taxon>Bacteria</taxon>
        <taxon>Bacillati</taxon>
        <taxon>Actinomycetota</taxon>
        <taxon>Thermoleophilia</taxon>
        <taxon>Solirubrobacterales</taxon>
        <taxon>Solirubrobacteraceae</taxon>
        <taxon>Solirubrobacter</taxon>
    </lineage>
</organism>
<gene>
    <name evidence="3" type="ORF">OJ962_12840</name>
</gene>
<dbReference type="RefSeq" id="WP_270006378.1">
    <property type="nucleotide sequence ID" value="NZ_JAPCID010000015.1"/>
</dbReference>